<dbReference type="Gene3D" id="2.60.120.10">
    <property type="entry name" value="Jelly Rolls"/>
    <property type="match status" value="1"/>
</dbReference>
<dbReference type="Pfam" id="PF00027">
    <property type="entry name" value="cNMP_binding"/>
    <property type="match status" value="1"/>
</dbReference>
<keyword evidence="3" id="KW-1185">Reference proteome</keyword>
<accession>A0A7K0EDD2</accession>
<feature type="domain" description="Cyclic nucleotide-binding" evidence="1">
    <location>
        <begin position="34"/>
        <end position="110"/>
    </location>
</feature>
<dbReference type="InterPro" id="IPR000595">
    <property type="entry name" value="cNMP-bd_dom"/>
</dbReference>
<dbReference type="CDD" id="cd00038">
    <property type="entry name" value="CAP_ED"/>
    <property type="match status" value="1"/>
</dbReference>
<dbReference type="PROSITE" id="PS50042">
    <property type="entry name" value="CNMP_BINDING_3"/>
    <property type="match status" value="1"/>
</dbReference>
<sequence>MLERLKANFPLLHDRWDDYISCFKRMQVAPKTILLKEGDISHKAYLIEKGCLRVSFDKNGTDVTFQFFFENSTVSSIESFTKGLPSEFSIETVEACTLWWIDKTDIERILNEVITIPAMRKQILNTMFERTINYMHHFLSFIRDTPEQRYLNLLEQKPYVVQRVPQHYIASYLGISSVHLSRIKARIARKAS</sequence>
<dbReference type="EMBL" id="WJXZ01000001">
    <property type="protein sequence ID" value="MRS59900.1"/>
    <property type="molecule type" value="Genomic_DNA"/>
</dbReference>
<dbReference type="RefSeq" id="WP_154172330.1">
    <property type="nucleotide sequence ID" value="NZ_WJXZ01000001.1"/>
</dbReference>
<dbReference type="OrthoDB" id="663011at2"/>
<protein>
    <submittedName>
        <fullName evidence="2">Cyclic nucleotide-binding domain-containing protein</fullName>
    </submittedName>
</protein>
<organism evidence="2 3">
    <name type="scientific">Larkinella terrae</name>
    <dbReference type="NCBI Taxonomy" id="2025311"/>
    <lineage>
        <taxon>Bacteria</taxon>
        <taxon>Pseudomonadati</taxon>
        <taxon>Bacteroidota</taxon>
        <taxon>Cytophagia</taxon>
        <taxon>Cytophagales</taxon>
        <taxon>Spirosomataceae</taxon>
        <taxon>Larkinella</taxon>
    </lineage>
</organism>
<dbReference type="InterPro" id="IPR018490">
    <property type="entry name" value="cNMP-bd_dom_sf"/>
</dbReference>
<evidence type="ECO:0000313" key="2">
    <source>
        <dbReference type="EMBL" id="MRS59900.1"/>
    </source>
</evidence>
<proteinExistence type="predicted"/>
<comment type="caution">
    <text evidence="2">The sequence shown here is derived from an EMBL/GenBank/DDBJ whole genome shotgun (WGS) entry which is preliminary data.</text>
</comment>
<dbReference type="Proteomes" id="UP000441754">
    <property type="component" value="Unassembled WGS sequence"/>
</dbReference>
<dbReference type="SUPFAM" id="SSF51206">
    <property type="entry name" value="cAMP-binding domain-like"/>
    <property type="match status" value="1"/>
</dbReference>
<dbReference type="InterPro" id="IPR014710">
    <property type="entry name" value="RmlC-like_jellyroll"/>
</dbReference>
<dbReference type="AlphaFoldDB" id="A0A7K0EDD2"/>
<evidence type="ECO:0000313" key="3">
    <source>
        <dbReference type="Proteomes" id="UP000441754"/>
    </source>
</evidence>
<reference evidence="2 3" key="1">
    <citation type="journal article" date="2018" name="Antonie Van Leeuwenhoek">
        <title>Larkinella terrae sp. nov., isolated from soil on Jeju Island, South Korea.</title>
        <authorList>
            <person name="Ten L.N."/>
            <person name="Jeon J."/>
            <person name="Park S.J."/>
            <person name="Park S."/>
            <person name="Lee S.Y."/>
            <person name="Kim M.K."/>
            <person name="Jung H.Y."/>
        </authorList>
    </citation>
    <scope>NUCLEOTIDE SEQUENCE [LARGE SCALE GENOMIC DNA]</scope>
    <source>
        <strain evidence="2 3">KCTC 52001</strain>
    </source>
</reference>
<name>A0A7K0EDD2_9BACT</name>
<evidence type="ECO:0000259" key="1">
    <source>
        <dbReference type="PROSITE" id="PS50042"/>
    </source>
</evidence>
<gene>
    <name evidence="2" type="ORF">GJJ30_01255</name>
</gene>